<protein>
    <submittedName>
        <fullName evidence="1">Uncharacterized protein</fullName>
    </submittedName>
</protein>
<keyword evidence="2" id="KW-1185">Reference proteome</keyword>
<reference evidence="1 2" key="1">
    <citation type="submission" date="2023-10" db="EMBL/GenBank/DDBJ databases">
        <title>Development of a sustainable strategy for remediation of hydrocarbon-contaminated territories based on the waste exchange concept.</title>
        <authorList>
            <person name="Krivoruchko A."/>
        </authorList>
    </citation>
    <scope>NUCLEOTIDE SEQUENCE [LARGE SCALE GENOMIC DNA]</scope>
    <source>
        <strain evidence="1 2">IEGM 60</strain>
    </source>
</reference>
<dbReference type="RefSeq" id="WP_317571860.1">
    <property type="nucleotide sequence ID" value="NZ_JAWLKA010000050.1"/>
</dbReference>
<accession>A0ABU4CUJ0</accession>
<name>A0ABU4CUJ0_RHOJO</name>
<proteinExistence type="predicted"/>
<dbReference type="Proteomes" id="UP001185737">
    <property type="component" value="Unassembled WGS sequence"/>
</dbReference>
<dbReference type="EMBL" id="JAWLKA010000050">
    <property type="protein sequence ID" value="MDV6286913.1"/>
    <property type="molecule type" value="Genomic_DNA"/>
</dbReference>
<evidence type="ECO:0000313" key="2">
    <source>
        <dbReference type="Proteomes" id="UP001185737"/>
    </source>
</evidence>
<gene>
    <name evidence="1" type="ORF">R3Q59_41290</name>
</gene>
<sequence>MTTETEISRTSVIHVLAHGVGAVHGHLLGSDAVFGGAAPFGSGLPVATGHRAATQSNRYPAKVDNTP</sequence>
<evidence type="ECO:0000313" key="1">
    <source>
        <dbReference type="EMBL" id="MDV6286913.1"/>
    </source>
</evidence>
<organism evidence="1 2">
    <name type="scientific">Rhodococcus jostii</name>
    <dbReference type="NCBI Taxonomy" id="132919"/>
    <lineage>
        <taxon>Bacteria</taxon>
        <taxon>Bacillati</taxon>
        <taxon>Actinomycetota</taxon>
        <taxon>Actinomycetes</taxon>
        <taxon>Mycobacteriales</taxon>
        <taxon>Nocardiaceae</taxon>
        <taxon>Rhodococcus</taxon>
    </lineage>
</organism>
<comment type="caution">
    <text evidence="1">The sequence shown here is derived from an EMBL/GenBank/DDBJ whole genome shotgun (WGS) entry which is preliminary data.</text>
</comment>